<dbReference type="Proteomes" id="UP001521785">
    <property type="component" value="Unassembled WGS sequence"/>
</dbReference>
<gene>
    <name evidence="5" type="ORF">SLS60_003019</name>
</gene>
<evidence type="ECO:0000313" key="6">
    <source>
        <dbReference type="Proteomes" id="UP001521785"/>
    </source>
</evidence>
<proteinExistence type="predicted"/>
<feature type="compositionally biased region" description="Basic residues" evidence="3">
    <location>
        <begin position="275"/>
        <end position="298"/>
    </location>
</feature>
<sequence>MNSILPTIVILFQALSAHAIVTCNHEHPADVHLPRQDPIKAIQPLLNGPGYALCNDIPYTNASEILYFESQHYTFQIDRQKHTDTVENCRAALESIVSKCVVSKKVLGDAFVNDIGYEIYHTELRERSDPELEDWLQEIEQWSKLNGDDEEEPQEEAGDDINVGVDEDEDENGSVEDNVDKGSDDDEEDNGEEFEEGLGRREMNHNDDVGFYKYGLGDLDLDHHSLQARRGGRGGGRQTRPRPSKKKPASKKKPVRKPTKTPKKPTKKPTEKPTKKPAKKPTKKPTAKPTKKPSKKPTKCPGDKKTKPGPKAKLGQVQLRAPGVKTTGGKGRTGSAGGSCQQDQKLNCRLIVKKARAKNAERMPKIACWLAMSLMRNAHVYGWAHPLQCENMQWGGSHNNFHKVPRAQGGEYEIEHVLEWQTVTRFFEWLNDHHFAKKRKFTDPDPTQGGARIDFCEYWSKTWATQAFTIDVNGRSRVDAKKHIARQYPGVNFRNEFVWLQKDINKPAKQNMWAYKGTNQVYDLPKALRAIRANINDAAVEAFNVKALLGAQKYMKNPIVKQFFIDQKQRIGVALDEVDRALPNHPPAPGHAPWQFRTYSQSGLLTLWNTYMDQAFAEAVSRTDRTMDTMLNALEARWVRGHPAQNPLKAQIKKLRTQWRWEKRSGWHRPNW</sequence>
<comment type="caution">
    <text evidence="5">The sequence shown here is derived from an EMBL/GenBank/DDBJ whole genome shotgun (WGS) entry which is preliminary data.</text>
</comment>
<name>A0ABR3RUG7_9PLEO</name>
<feature type="compositionally biased region" description="Acidic residues" evidence="3">
    <location>
        <begin position="148"/>
        <end position="174"/>
    </location>
</feature>
<reference evidence="5 6" key="1">
    <citation type="submission" date="2024-02" db="EMBL/GenBank/DDBJ databases">
        <title>De novo assembly and annotation of 12 fungi associated with fruit tree decline syndrome in Ontario, Canada.</title>
        <authorList>
            <person name="Sulman M."/>
            <person name="Ellouze W."/>
            <person name="Ilyukhin E."/>
        </authorList>
    </citation>
    <scope>NUCLEOTIDE SEQUENCE [LARGE SCALE GENOMIC DNA]</scope>
    <source>
        <strain evidence="5 6">M42-189</strain>
    </source>
</reference>
<keyword evidence="1 4" id="KW-0732">Signal</keyword>
<evidence type="ECO:0000256" key="3">
    <source>
        <dbReference type="SAM" id="MobiDB-lite"/>
    </source>
</evidence>
<keyword evidence="2" id="KW-0677">Repeat</keyword>
<dbReference type="InterPro" id="IPR006970">
    <property type="entry name" value="PT"/>
</dbReference>
<feature type="chain" id="PRO_5047247536" evidence="4">
    <location>
        <begin position="20"/>
        <end position="672"/>
    </location>
</feature>
<feature type="compositionally biased region" description="Basic residues" evidence="3">
    <location>
        <begin position="239"/>
        <end position="267"/>
    </location>
</feature>
<dbReference type="EMBL" id="JAKJXO020000003">
    <property type="protein sequence ID" value="KAL1608080.1"/>
    <property type="molecule type" value="Genomic_DNA"/>
</dbReference>
<feature type="compositionally biased region" description="Acidic residues" evidence="3">
    <location>
        <begin position="183"/>
        <end position="196"/>
    </location>
</feature>
<organism evidence="5 6">
    <name type="scientific">Paraconiothyrium brasiliense</name>
    <dbReference type="NCBI Taxonomy" id="300254"/>
    <lineage>
        <taxon>Eukaryota</taxon>
        <taxon>Fungi</taxon>
        <taxon>Dikarya</taxon>
        <taxon>Ascomycota</taxon>
        <taxon>Pezizomycotina</taxon>
        <taxon>Dothideomycetes</taxon>
        <taxon>Pleosporomycetidae</taxon>
        <taxon>Pleosporales</taxon>
        <taxon>Massarineae</taxon>
        <taxon>Didymosphaeriaceae</taxon>
        <taxon>Paraconiothyrium</taxon>
    </lineage>
</organism>
<feature type="region of interest" description="Disordered" evidence="3">
    <location>
        <begin position="226"/>
        <end position="341"/>
    </location>
</feature>
<feature type="compositionally biased region" description="Gly residues" evidence="3">
    <location>
        <begin position="326"/>
        <end position="337"/>
    </location>
</feature>
<keyword evidence="6" id="KW-1185">Reference proteome</keyword>
<dbReference type="Pfam" id="PF04886">
    <property type="entry name" value="PT"/>
    <property type="match status" value="1"/>
</dbReference>
<evidence type="ECO:0000313" key="5">
    <source>
        <dbReference type="EMBL" id="KAL1608080.1"/>
    </source>
</evidence>
<protein>
    <submittedName>
        <fullName evidence="5">Uncharacterized protein</fullName>
    </submittedName>
</protein>
<evidence type="ECO:0000256" key="1">
    <source>
        <dbReference type="ARBA" id="ARBA00022729"/>
    </source>
</evidence>
<feature type="region of interest" description="Disordered" evidence="3">
    <location>
        <begin position="145"/>
        <end position="205"/>
    </location>
</feature>
<evidence type="ECO:0000256" key="4">
    <source>
        <dbReference type="SAM" id="SignalP"/>
    </source>
</evidence>
<accession>A0ABR3RUG7</accession>
<feature type="signal peptide" evidence="4">
    <location>
        <begin position="1"/>
        <end position="19"/>
    </location>
</feature>
<evidence type="ECO:0000256" key="2">
    <source>
        <dbReference type="ARBA" id="ARBA00022737"/>
    </source>
</evidence>